<proteinExistence type="predicted"/>
<dbReference type="EMBL" id="CAAE01009197">
    <property type="protein sequence ID" value="CAF91808.1"/>
    <property type="molecule type" value="Genomic_DNA"/>
</dbReference>
<reference evidence="1" key="1">
    <citation type="journal article" date="2004" name="Nature">
        <title>Genome duplication in the teleost fish Tetraodon nigroviridis reveals the early vertebrate proto-karyotype.</title>
        <authorList>
            <person name="Jaillon O."/>
            <person name="Aury J.-M."/>
            <person name="Brunet F."/>
            <person name="Petit J.-L."/>
            <person name="Stange-Thomann N."/>
            <person name="Mauceli E."/>
            <person name="Bouneau L."/>
            <person name="Fischer C."/>
            <person name="Ozouf-Costaz C."/>
            <person name="Bernot A."/>
            <person name="Nicaud S."/>
            <person name="Jaffe D."/>
            <person name="Fisher S."/>
            <person name="Lutfalla G."/>
            <person name="Dossat C."/>
            <person name="Segurens B."/>
            <person name="Dasilva C."/>
            <person name="Salanoubat M."/>
            <person name="Levy M."/>
            <person name="Boudet N."/>
            <person name="Castellano S."/>
            <person name="Anthouard V."/>
            <person name="Jubin C."/>
            <person name="Castelli V."/>
            <person name="Katinka M."/>
            <person name="Vacherie B."/>
            <person name="Biemont C."/>
            <person name="Skalli Z."/>
            <person name="Cattolico L."/>
            <person name="Poulain J."/>
            <person name="De Berardinis V."/>
            <person name="Cruaud C."/>
            <person name="Duprat S."/>
            <person name="Brottier P."/>
            <person name="Coutanceau J.-P."/>
            <person name="Gouzy J."/>
            <person name="Parra G."/>
            <person name="Lardier G."/>
            <person name="Chapple C."/>
            <person name="McKernan K.J."/>
            <person name="McEwan P."/>
            <person name="Bosak S."/>
            <person name="Kellis M."/>
            <person name="Volff J.-N."/>
            <person name="Guigo R."/>
            <person name="Zody M.C."/>
            <person name="Mesirov J."/>
            <person name="Lindblad-Toh K."/>
            <person name="Birren B."/>
            <person name="Nusbaum C."/>
            <person name="Kahn D."/>
            <person name="Robinson-Rechavi M."/>
            <person name="Laudet V."/>
            <person name="Schachter V."/>
            <person name="Quetier F."/>
            <person name="Saurin W."/>
            <person name="Scarpelli C."/>
            <person name="Wincker P."/>
            <person name="Lander E.S."/>
            <person name="Weissenbach J."/>
            <person name="Roest Crollius H."/>
        </authorList>
    </citation>
    <scope>NUCLEOTIDE SEQUENCE [LARGE SCALE GENOMIC DNA]</scope>
</reference>
<reference evidence="1" key="2">
    <citation type="submission" date="2004-02" db="EMBL/GenBank/DDBJ databases">
        <authorList>
            <consortium name="Genoscope"/>
            <consortium name="Whitehead Institute Centre for Genome Research"/>
        </authorList>
    </citation>
    <scope>NUCLEOTIDE SEQUENCE</scope>
</reference>
<organism evidence="1">
    <name type="scientific">Tetraodon nigroviridis</name>
    <name type="common">Spotted green pufferfish</name>
    <name type="synonym">Chelonodon nigroviridis</name>
    <dbReference type="NCBI Taxonomy" id="99883"/>
    <lineage>
        <taxon>Eukaryota</taxon>
        <taxon>Metazoa</taxon>
        <taxon>Chordata</taxon>
        <taxon>Craniata</taxon>
        <taxon>Vertebrata</taxon>
        <taxon>Euteleostomi</taxon>
        <taxon>Actinopterygii</taxon>
        <taxon>Neopterygii</taxon>
        <taxon>Teleostei</taxon>
        <taxon>Neoteleostei</taxon>
        <taxon>Acanthomorphata</taxon>
        <taxon>Eupercaria</taxon>
        <taxon>Tetraodontiformes</taxon>
        <taxon>Tetradontoidea</taxon>
        <taxon>Tetraodontidae</taxon>
        <taxon>Tetraodon</taxon>
    </lineage>
</organism>
<comment type="caution">
    <text evidence="1">The sequence shown here is derived from an EMBL/GenBank/DDBJ whole genome shotgun (WGS) entry which is preliminary data.</text>
</comment>
<sequence length="39" mass="4608">SFHFRLRLIQSLTPDTCKKIEIHPTNMSSTFWTSSKKQL</sequence>
<accession>Q4T5M4</accession>
<feature type="non-terminal residue" evidence="1">
    <location>
        <position position="1"/>
    </location>
</feature>
<evidence type="ECO:0000313" key="1">
    <source>
        <dbReference type="EMBL" id="CAF91808.1"/>
    </source>
</evidence>
<dbReference type="KEGG" id="tng:GSTEN00006733G001"/>
<gene>
    <name evidence="1" type="ORF">GSTENG00006733001</name>
</gene>
<protein>
    <submittedName>
        <fullName evidence="1">(spotted green pufferfish) hypothetical protein</fullName>
    </submittedName>
</protein>
<name>Q4T5M4_TETNG</name>
<dbReference type="AlphaFoldDB" id="Q4T5M4"/>